<accession>A0ABS4YW57</accession>
<sequence>MASGLYLGGVQLPFVSSLRVYLPRTAYTKAEFAHIESLIDPGQDPVSVDASELAESLERVSLTAARPLPTPDADKVRTLTLDGGEGELYAPNQAVARSIAGAAELLAGNMEQLATMVLSQEQWAAQLEQATATPALDMPLQTRSSTWGIPFSWFTLVYANDRMEVVEANGRILTVRIQVPLSTAVGRAERMLRMLAAMAPDLDLFEELEDLGRWLAAFGEDGVVELDYGPVANRVHPDDSPADVHMGLQCLADGDFTGAAAAYRRLANRWMPIRQLARAN</sequence>
<keyword evidence="3" id="KW-1185">Reference proteome</keyword>
<dbReference type="Pfam" id="PF26312">
    <property type="entry name" value="DUF8083"/>
    <property type="match status" value="1"/>
</dbReference>
<dbReference type="Proteomes" id="UP000711614">
    <property type="component" value="Unassembled WGS sequence"/>
</dbReference>
<gene>
    <name evidence="2" type="ORF">JOF48_001753</name>
</gene>
<proteinExistence type="predicted"/>
<dbReference type="EMBL" id="JAGIOI010000001">
    <property type="protein sequence ID" value="MBP2412954.1"/>
    <property type="molecule type" value="Genomic_DNA"/>
</dbReference>
<reference evidence="2 3" key="1">
    <citation type="submission" date="2021-03" db="EMBL/GenBank/DDBJ databases">
        <title>Sequencing the genomes of 1000 actinobacteria strains.</title>
        <authorList>
            <person name="Klenk H.-P."/>
        </authorList>
    </citation>
    <scope>NUCLEOTIDE SEQUENCE [LARGE SCALE GENOMIC DNA]</scope>
    <source>
        <strain evidence="2 3">DSM 16005</strain>
    </source>
</reference>
<dbReference type="RefSeq" id="WP_209679721.1">
    <property type="nucleotide sequence ID" value="NZ_JAGIOI010000001.1"/>
</dbReference>
<protein>
    <recommendedName>
        <fullName evidence="1">DUF8083 domain-containing protein</fullName>
    </recommendedName>
</protein>
<comment type="caution">
    <text evidence="2">The sequence shown here is derived from an EMBL/GenBank/DDBJ whole genome shotgun (WGS) entry which is preliminary data.</text>
</comment>
<evidence type="ECO:0000313" key="2">
    <source>
        <dbReference type="EMBL" id="MBP2412954.1"/>
    </source>
</evidence>
<dbReference type="InterPro" id="IPR058396">
    <property type="entry name" value="DUF8083"/>
</dbReference>
<evidence type="ECO:0000259" key="1">
    <source>
        <dbReference type="Pfam" id="PF26312"/>
    </source>
</evidence>
<feature type="domain" description="DUF8083" evidence="1">
    <location>
        <begin position="14"/>
        <end position="276"/>
    </location>
</feature>
<organism evidence="2 3">
    <name type="scientific">Arthrobacter stackebrandtii</name>
    <dbReference type="NCBI Taxonomy" id="272161"/>
    <lineage>
        <taxon>Bacteria</taxon>
        <taxon>Bacillati</taxon>
        <taxon>Actinomycetota</taxon>
        <taxon>Actinomycetes</taxon>
        <taxon>Micrococcales</taxon>
        <taxon>Micrococcaceae</taxon>
        <taxon>Arthrobacter</taxon>
    </lineage>
</organism>
<evidence type="ECO:0000313" key="3">
    <source>
        <dbReference type="Proteomes" id="UP000711614"/>
    </source>
</evidence>
<name>A0ABS4YW57_9MICC</name>